<dbReference type="EMBL" id="JALDYZ010000004">
    <property type="protein sequence ID" value="MDI7922398.1"/>
    <property type="molecule type" value="Genomic_DNA"/>
</dbReference>
<evidence type="ECO:0000313" key="1">
    <source>
        <dbReference type="EMBL" id="MDI7922398.1"/>
    </source>
</evidence>
<accession>A0AAE3QFY0</accession>
<protein>
    <recommendedName>
        <fullName evidence="3">DUF2946 domain-containing protein</fullName>
    </recommendedName>
</protein>
<dbReference type="RefSeq" id="WP_311794341.1">
    <property type="nucleotide sequence ID" value="NZ_JALDYZ010000004.1"/>
</dbReference>
<reference evidence="1" key="1">
    <citation type="submission" date="2022-03" db="EMBL/GenBank/DDBJ databases">
        <title>Fererhizobium litorale gen. nov., sp. nov., isolated from sandy sediments of the Sea of Japan seashore.</title>
        <authorList>
            <person name="Romanenko L."/>
            <person name="Kurilenko V."/>
            <person name="Otstavnykh N."/>
            <person name="Svetashev V."/>
            <person name="Tekutyeva L."/>
            <person name="Isaeva M."/>
            <person name="Mikhailov V."/>
        </authorList>
    </citation>
    <scope>NUCLEOTIDE SEQUENCE</scope>
    <source>
        <strain evidence="1">KMM 9576</strain>
    </source>
</reference>
<gene>
    <name evidence="1" type="ORF">MRS75_09905</name>
</gene>
<sequence>MTAKQTSRAGLVRMLCALALLMVGFAHKVPALDYGPIPLSEIAHYTLPDGSLPMLCLSSEHGDTKHGSHDLGSGCEACRLSASVLLPAPPDTVGERIQQAIAHFRPLRSEAHYRQLFPPNTSPRGPPSGLLT</sequence>
<name>A0AAE3QFY0_9HYPH</name>
<dbReference type="AlphaFoldDB" id="A0AAE3QFY0"/>
<dbReference type="Proteomes" id="UP001161580">
    <property type="component" value="Unassembled WGS sequence"/>
</dbReference>
<organism evidence="1 2">
    <name type="scientific">Ferirhizobium litorale</name>
    <dbReference type="NCBI Taxonomy" id="2927786"/>
    <lineage>
        <taxon>Bacteria</taxon>
        <taxon>Pseudomonadati</taxon>
        <taxon>Pseudomonadota</taxon>
        <taxon>Alphaproteobacteria</taxon>
        <taxon>Hyphomicrobiales</taxon>
        <taxon>Rhizobiaceae</taxon>
        <taxon>Ferirhizobium</taxon>
    </lineage>
</organism>
<comment type="caution">
    <text evidence="1">The sequence shown here is derived from an EMBL/GenBank/DDBJ whole genome shotgun (WGS) entry which is preliminary data.</text>
</comment>
<evidence type="ECO:0000313" key="2">
    <source>
        <dbReference type="Proteomes" id="UP001161580"/>
    </source>
</evidence>
<evidence type="ECO:0008006" key="3">
    <source>
        <dbReference type="Google" id="ProtNLM"/>
    </source>
</evidence>
<proteinExistence type="predicted"/>
<keyword evidence="2" id="KW-1185">Reference proteome</keyword>